<dbReference type="EMBL" id="AP028056">
    <property type="protein sequence ID" value="BEH01258.1"/>
    <property type="molecule type" value="Genomic_DNA"/>
</dbReference>
<protein>
    <submittedName>
        <fullName evidence="2">Uncharacterized protein</fullName>
    </submittedName>
</protein>
<feature type="region of interest" description="Disordered" evidence="1">
    <location>
        <begin position="231"/>
        <end position="250"/>
    </location>
</feature>
<organism evidence="2 3">
    <name type="scientific">Brooklawnia propionicigenes</name>
    <dbReference type="NCBI Taxonomy" id="3041175"/>
    <lineage>
        <taxon>Bacteria</taxon>
        <taxon>Bacillati</taxon>
        <taxon>Actinomycetota</taxon>
        <taxon>Actinomycetes</taxon>
        <taxon>Propionibacteriales</taxon>
        <taxon>Propionibacteriaceae</taxon>
        <taxon>Brooklawnia</taxon>
    </lineage>
</organism>
<sequence length="315" mass="34829">MNQITAAEAIERITQAGSARDLFAGDYTQPAAARRARRTYRLLIALIHPDLATRNGIDPARAGEAAAKLNDLYLHWWAGTERQDTTRTPHVVGEYDRYLLGARIRRTSQISTYATGQQGLFVAISRTQVADTDRLIAASRALAARGLAAFGPEPVDHGLVSGRSWVAYRLPAGLYCLREVRTGYPEGLDGRDWAWMARRILMALNGADQPRAGLSLDAVLVHPGEHGIVLTGWGSQPARPMPAESRTDPDGDDLARLFDQMLDHRPDARRQRAWATAAAQTAIGGPRGWLAEYDLLLRRIYGERRYRPFAIPQTA</sequence>
<dbReference type="Proteomes" id="UP001431656">
    <property type="component" value="Chromosome"/>
</dbReference>
<evidence type="ECO:0000313" key="2">
    <source>
        <dbReference type="EMBL" id="BEH01258.1"/>
    </source>
</evidence>
<dbReference type="AlphaFoldDB" id="A0AAN0MEV5"/>
<dbReference type="KEGG" id="broo:brsh051_05390"/>
<gene>
    <name evidence="2" type="ORF">brsh051_05390</name>
</gene>
<name>A0AAN0MEV5_9ACTN</name>
<proteinExistence type="predicted"/>
<accession>A0AAN0MEV5</accession>
<keyword evidence="3" id="KW-1185">Reference proteome</keyword>
<reference evidence="2" key="1">
    <citation type="journal article" date="2024" name="Int. J. Syst. Evol. Microbiol.">
        <title>Brooklawnia propionicigenes sp. nov., a facultatively anaerobic, propionate-producing bacterium isolated from a methanogenic reactor treating waste from cattle farms.</title>
        <authorList>
            <person name="Akita Y."/>
            <person name="Ueki A."/>
            <person name="Tonouchi A."/>
            <person name="Sugawara Y."/>
            <person name="Honma S."/>
            <person name="Kaku N."/>
            <person name="Ueki K."/>
        </authorList>
    </citation>
    <scope>NUCLEOTIDE SEQUENCE</scope>
    <source>
        <strain evidence="2">SH051</strain>
    </source>
</reference>
<evidence type="ECO:0000256" key="1">
    <source>
        <dbReference type="SAM" id="MobiDB-lite"/>
    </source>
</evidence>
<evidence type="ECO:0000313" key="3">
    <source>
        <dbReference type="Proteomes" id="UP001431656"/>
    </source>
</evidence>
<dbReference type="RefSeq" id="WP_286267324.1">
    <property type="nucleotide sequence ID" value="NZ_AP028056.1"/>
</dbReference>